<comment type="caution">
    <text evidence="10">The sequence shown here is derived from an EMBL/GenBank/DDBJ whole genome shotgun (WGS) entry which is preliminary data.</text>
</comment>
<dbReference type="InterPro" id="IPR008925">
    <property type="entry name" value="aa_tRNA-synth_I_cd-bd_sf"/>
</dbReference>
<evidence type="ECO:0000256" key="1">
    <source>
        <dbReference type="ARBA" id="ARBA00007894"/>
    </source>
</evidence>
<dbReference type="EMBL" id="VBPB01000015">
    <property type="protein sequence ID" value="TMQ74082.1"/>
    <property type="molecule type" value="Genomic_DNA"/>
</dbReference>
<feature type="short sequence motif" description="'KMSKS' region" evidence="7">
    <location>
        <begin position="250"/>
        <end position="254"/>
    </location>
</feature>
<dbReference type="Pfam" id="PF00749">
    <property type="entry name" value="tRNA-synt_1c"/>
    <property type="match status" value="1"/>
</dbReference>
<dbReference type="NCBIfam" id="TIGR00464">
    <property type="entry name" value="gltX_bact"/>
    <property type="match status" value="1"/>
</dbReference>
<dbReference type="AlphaFoldDB" id="A0A538UDV0"/>
<dbReference type="GO" id="GO:0004818">
    <property type="term" value="F:glutamate-tRNA ligase activity"/>
    <property type="evidence" value="ECO:0007669"/>
    <property type="project" value="UniProtKB-UniRule"/>
</dbReference>
<feature type="domain" description="Aminoacyl-tRNA synthetase class I anticodon-binding" evidence="9">
    <location>
        <begin position="353"/>
        <end position="477"/>
    </location>
</feature>
<keyword evidence="3 7" id="KW-0547">Nucleotide-binding</keyword>
<dbReference type="HAMAP" id="MF_00022">
    <property type="entry name" value="Glu_tRNA_synth_type1"/>
    <property type="match status" value="1"/>
</dbReference>
<evidence type="ECO:0000259" key="9">
    <source>
        <dbReference type="Pfam" id="PF19269"/>
    </source>
</evidence>
<dbReference type="InterPro" id="IPR045462">
    <property type="entry name" value="aa-tRNA-synth_I_cd-bd"/>
</dbReference>
<feature type="short sequence motif" description="'HIGH' region" evidence="7">
    <location>
        <begin position="9"/>
        <end position="19"/>
    </location>
</feature>
<accession>A0A538UDV0</accession>
<dbReference type="GO" id="GO:0008270">
    <property type="term" value="F:zinc ion binding"/>
    <property type="evidence" value="ECO:0007669"/>
    <property type="project" value="InterPro"/>
</dbReference>
<dbReference type="InterPro" id="IPR020751">
    <property type="entry name" value="aa-tRNA-synth_I_codon-bd_sub2"/>
</dbReference>
<dbReference type="InterPro" id="IPR033910">
    <property type="entry name" value="GluRS_core"/>
</dbReference>
<proteinExistence type="inferred from homology"/>
<feature type="binding site" evidence="7">
    <location>
        <position position="253"/>
    </location>
    <ligand>
        <name>ATP</name>
        <dbReference type="ChEBI" id="CHEBI:30616"/>
    </ligand>
</feature>
<dbReference type="Proteomes" id="UP000319771">
    <property type="component" value="Unassembled WGS sequence"/>
</dbReference>
<comment type="subcellular location">
    <subcellularLocation>
        <location evidence="7">Cytoplasm</location>
    </subcellularLocation>
</comment>
<reference evidence="10 11" key="1">
    <citation type="journal article" date="2019" name="Nat. Microbiol.">
        <title>Mediterranean grassland soil C-N compound turnover is dependent on rainfall and depth, and is mediated by genomically divergent microorganisms.</title>
        <authorList>
            <person name="Diamond S."/>
            <person name="Andeer P.F."/>
            <person name="Li Z."/>
            <person name="Crits-Christoph A."/>
            <person name="Burstein D."/>
            <person name="Anantharaman K."/>
            <person name="Lane K.R."/>
            <person name="Thomas B.C."/>
            <person name="Pan C."/>
            <person name="Northen T.R."/>
            <person name="Banfield J.F."/>
        </authorList>
    </citation>
    <scope>NUCLEOTIDE SEQUENCE [LARGE SCALE GENOMIC DNA]</scope>
    <source>
        <strain evidence="10">WS_11</strain>
    </source>
</reference>
<dbReference type="InterPro" id="IPR020058">
    <property type="entry name" value="Glu/Gln-tRNA-synth_Ib_cat-dom"/>
</dbReference>
<keyword evidence="7" id="KW-0963">Cytoplasm</keyword>
<comment type="similarity">
    <text evidence="1 7">Belongs to the class-I aminoacyl-tRNA synthetase family. Glutamate--tRNA ligase type 1 subfamily.</text>
</comment>
<evidence type="ECO:0000256" key="4">
    <source>
        <dbReference type="ARBA" id="ARBA00022840"/>
    </source>
</evidence>
<evidence type="ECO:0000259" key="8">
    <source>
        <dbReference type="Pfam" id="PF00749"/>
    </source>
</evidence>
<keyword evidence="5 7" id="KW-0648">Protein biosynthesis</keyword>
<dbReference type="InterPro" id="IPR001412">
    <property type="entry name" value="aa-tRNA-synth_I_CS"/>
</dbReference>
<dbReference type="GO" id="GO:0006424">
    <property type="term" value="P:glutamyl-tRNA aminoacylation"/>
    <property type="evidence" value="ECO:0007669"/>
    <property type="project" value="UniProtKB-UniRule"/>
</dbReference>
<dbReference type="GO" id="GO:0005829">
    <property type="term" value="C:cytosol"/>
    <property type="evidence" value="ECO:0007669"/>
    <property type="project" value="TreeGrafter"/>
</dbReference>
<dbReference type="InterPro" id="IPR049940">
    <property type="entry name" value="GluQ/Sye"/>
</dbReference>
<organism evidence="10 11">
    <name type="scientific">Eiseniibacteriota bacterium</name>
    <dbReference type="NCBI Taxonomy" id="2212470"/>
    <lineage>
        <taxon>Bacteria</taxon>
        <taxon>Candidatus Eiseniibacteriota</taxon>
    </lineage>
</organism>
<evidence type="ECO:0000313" key="11">
    <source>
        <dbReference type="Proteomes" id="UP000319771"/>
    </source>
</evidence>
<evidence type="ECO:0000256" key="7">
    <source>
        <dbReference type="HAMAP-Rule" id="MF_00022"/>
    </source>
</evidence>
<comment type="catalytic activity">
    <reaction evidence="7">
        <text>tRNA(Glu) + L-glutamate + ATP = L-glutamyl-tRNA(Glu) + AMP + diphosphate</text>
        <dbReference type="Rhea" id="RHEA:23540"/>
        <dbReference type="Rhea" id="RHEA-COMP:9663"/>
        <dbReference type="Rhea" id="RHEA-COMP:9680"/>
        <dbReference type="ChEBI" id="CHEBI:29985"/>
        <dbReference type="ChEBI" id="CHEBI:30616"/>
        <dbReference type="ChEBI" id="CHEBI:33019"/>
        <dbReference type="ChEBI" id="CHEBI:78442"/>
        <dbReference type="ChEBI" id="CHEBI:78520"/>
        <dbReference type="ChEBI" id="CHEBI:456215"/>
        <dbReference type="EC" id="6.1.1.17"/>
    </reaction>
</comment>
<dbReference type="Gene3D" id="1.10.10.350">
    <property type="match status" value="1"/>
</dbReference>
<comment type="subunit">
    <text evidence="7">Monomer.</text>
</comment>
<keyword evidence="4 7" id="KW-0067">ATP-binding</keyword>
<sequence>MSVRVRFAPSPTGFLHVGGARTALYNHLHARRLGGVFILRIEDTDAARSTPESLAAIFDSLRWLGLTWDEGPEAGGAHGPYFQSQRGEHYQAHARTLIAANAAYPCYCTPEELEARREAQAARGEPPRYDGRCRGLDAAGRARLAAEGRTAALRFALPGPGETAWDDTVRGRVAFRNEVLDDFVLMRSDGLPTYNYACVVDDHAMEISEVIRGDDHISNTPRQILIYQALGWTPPTFAHVPMILGSDGSRLSKRHGATSVAAYRDLGFLPEALVNFLALLGWSFDGQRELFTLAELEQAFRLERVGSNPAVFNLEKLEWMNGQHLKRLSEEERVRRVDAFLAARGYDPAAHPPEWRALLVRAIGDRLKTLADAEGYGRFALREALEVDPEAWATLREKPEVGPRLAALGDRLAADPEYSLESLERLTRGLAAELQIKAGDLMSAARVALTGRRVAPGLFEVMALLGKERAAARLRDAAARWAEESPHAQV</sequence>
<evidence type="ECO:0000256" key="3">
    <source>
        <dbReference type="ARBA" id="ARBA00022741"/>
    </source>
</evidence>
<dbReference type="CDD" id="cd00808">
    <property type="entry name" value="GluRS_core"/>
    <property type="match status" value="1"/>
</dbReference>
<keyword evidence="2 7" id="KW-0436">Ligase</keyword>
<dbReference type="Gene3D" id="3.40.50.620">
    <property type="entry name" value="HUPs"/>
    <property type="match status" value="1"/>
</dbReference>
<comment type="function">
    <text evidence="7">Catalyzes the attachment of glutamate to tRNA(Glu) in a two-step reaction: glutamate is first activated by ATP to form Glu-AMP and then transferred to the acceptor end of tRNA(Glu).</text>
</comment>
<dbReference type="FunFam" id="3.40.50.620:FF:000045">
    <property type="entry name" value="Glutamate--tRNA ligase, mitochondrial"/>
    <property type="match status" value="1"/>
</dbReference>
<dbReference type="Pfam" id="PF19269">
    <property type="entry name" value="Anticodon_2"/>
    <property type="match status" value="1"/>
</dbReference>
<evidence type="ECO:0000256" key="6">
    <source>
        <dbReference type="ARBA" id="ARBA00023146"/>
    </source>
</evidence>
<evidence type="ECO:0000256" key="5">
    <source>
        <dbReference type="ARBA" id="ARBA00022917"/>
    </source>
</evidence>
<gene>
    <name evidence="7" type="primary">gltX</name>
    <name evidence="10" type="ORF">E6K81_01330</name>
</gene>
<evidence type="ECO:0000313" key="10">
    <source>
        <dbReference type="EMBL" id="TMQ74082.1"/>
    </source>
</evidence>
<comment type="caution">
    <text evidence="7">Lacks conserved residue(s) required for the propagation of feature annotation.</text>
</comment>
<feature type="domain" description="Glutamyl/glutaminyl-tRNA synthetase class Ib catalytic" evidence="8">
    <location>
        <begin position="3"/>
        <end position="319"/>
    </location>
</feature>
<dbReference type="InterPro" id="IPR014729">
    <property type="entry name" value="Rossmann-like_a/b/a_fold"/>
</dbReference>
<dbReference type="PRINTS" id="PR00987">
    <property type="entry name" value="TRNASYNTHGLU"/>
</dbReference>
<dbReference type="PANTHER" id="PTHR43311:SF2">
    <property type="entry name" value="GLUTAMATE--TRNA LIGASE, MITOCHONDRIAL-RELATED"/>
    <property type="match status" value="1"/>
</dbReference>
<dbReference type="NCBIfam" id="NF004315">
    <property type="entry name" value="PRK05710.1-4"/>
    <property type="match status" value="1"/>
</dbReference>
<dbReference type="SUPFAM" id="SSF52374">
    <property type="entry name" value="Nucleotidylyl transferase"/>
    <property type="match status" value="1"/>
</dbReference>
<dbReference type="GO" id="GO:0000049">
    <property type="term" value="F:tRNA binding"/>
    <property type="evidence" value="ECO:0007669"/>
    <property type="project" value="InterPro"/>
</dbReference>
<dbReference type="PROSITE" id="PS00178">
    <property type="entry name" value="AA_TRNA_LIGASE_I"/>
    <property type="match status" value="1"/>
</dbReference>
<evidence type="ECO:0000256" key="2">
    <source>
        <dbReference type="ARBA" id="ARBA00022598"/>
    </source>
</evidence>
<dbReference type="SUPFAM" id="SSF48163">
    <property type="entry name" value="An anticodon-binding domain of class I aminoacyl-tRNA synthetases"/>
    <property type="match status" value="1"/>
</dbReference>
<protein>
    <recommendedName>
        <fullName evidence="7">Glutamate--tRNA ligase</fullName>
        <ecNumber evidence="7">6.1.1.17</ecNumber>
    </recommendedName>
    <alternativeName>
        <fullName evidence="7">Glutamyl-tRNA synthetase</fullName>
        <shortName evidence="7">GluRS</shortName>
    </alternativeName>
</protein>
<dbReference type="EC" id="6.1.1.17" evidence="7"/>
<keyword evidence="6 7" id="KW-0030">Aminoacyl-tRNA synthetase</keyword>
<dbReference type="InterPro" id="IPR004527">
    <property type="entry name" value="Glu-tRNA-ligase_bac/mito"/>
</dbReference>
<dbReference type="InterPro" id="IPR000924">
    <property type="entry name" value="Glu/Gln-tRNA-synth"/>
</dbReference>
<dbReference type="PANTHER" id="PTHR43311">
    <property type="entry name" value="GLUTAMATE--TRNA LIGASE"/>
    <property type="match status" value="1"/>
</dbReference>
<name>A0A538UDV0_UNCEI</name>
<dbReference type="GO" id="GO:0005524">
    <property type="term" value="F:ATP binding"/>
    <property type="evidence" value="ECO:0007669"/>
    <property type="project" value="UniProtKB-UniRule"/>
</dbReference>